<name>A0AAD2K6J4_9AGAR</name>
<evidence type="ECO:0000256" key="4">
    <source>
        <dbReference type="ARBA" id="ARBA00022786"/>
    </source>
</evidence>
<dbReference type="InterPro" id="IPR011990">
    <property type="entry name" value="TPR-like_helical_dom_sf"/>
</dbReference>
<comment type="caution">
    <text evidence="9">The sequence shown here is derived from an EMBL/GenBank/DDBJ whole genome shotgun (WGS) entry which is preliminary data.</text>
</comment>
<dbReference type="PROSITE" id="PS50005">
    <property type="entry name" value="TPR"/>
    <property type="match status" value="4"/>
</dbReference>
<dbReference type="PANTHER" id="PTHR12558">
    <property type="entry name" value="CELL DIVISION CYCLE 16,23,27"/>
    <property type="match status" value="1"/>
</dbReference>
<dbReference type="Pfam" id="PF00515">
    <property type="entry name" value="TPR_1"/>
    <property type="match status" value="1"/>
</dbReference>
<keyword evidence="4" id="KW-0833">Ubl conjugation pathway</keyword>
<proteinExistence type="predicted"/>
<dbReference type="GO" id="GO:0016567">
    <property type="term" value="P:protein ubiquitination"/>
    <property type="evidence" value="ECO:0007669"/>
    <property type="project" value="TreeGrafter"/>
</dbReference>
<feature type="repeat" description="TPR" evidence="7">
    <location>
        <begin position="449"/>
        <end position="482"/>
    </location>
</feature>
<dbReference type="SUPFAM" id="SSF48452">
    <property type="entry name" value="TPR-like"/>
    <property type="match status" value="2"/>
</dbReference>
<dbReference type="GO" id="GO:0031145">
    <property type="term" value="P:anaphase-promoting complex-dependent catabolic process"/>
    <property type="evidence" value="ECO:0007669"/>
    <property type="project" value="TreeGrafter"/>
</dbReference>
<gene>
    <name evidence="9" type="ORF">MYCIT1_LOCUS32725</name>
</gene>
<feature type="repeat" description="TPR" evidence="7">
    <location>
        <begin position="381"/>
        <end position="414"/>
    </location>
</feature>
<dbReference type="AlphaFoldDB" id="A0AAD2K6J4"/>
<dbReference type="SMART" id="SM00028">
    <property type="entry name" value="TPR"/>
    <property type="match status" value="6"/>
</dbReference>
<evidence type="ECO:0000256" key="2">
    <source>
        <dbReference type="ARBA" id="ARBA00022737"/>
    </source>
</evidence>
<evidence type="ECO:0000313" key="9">
    <source>
        <dbReference type="EMBL" id="CAK5281532.1"/>
    </source>
</evidence>
<dbReference type="Proteomes" id="UP001295794">
    <property type="component" value="Unassembled WGS sequence"/>
</dbReference>
<dbReference type="EMBL" id="CAVNYO010000444">
    <property type="protein sequence ID" value="CAK5281532.1"/>
    <property type="molecule type" value="Genomic_DNA"/>
</dbReference>
<keyword evidence="1" id="KW-0132">Cell division</keyword>
<feature type="repeat" description="TPR" evidence="7">
    <location>
        <begin position="415"/>
        <end position="448"/>
    </location>
</feature>
<dbReference type="InterPro" id="IPR019734">
    <property type="entry name" value="TPR_rpt"/>
</dbReference>
<dbReference type="Pfam" id="PF13414">
    <property type="entry name" value="TPR_11"/>
    <property type="match status" value="1"/>
</dbReference>
<feature type="repeat" description="TPR" evidence="7">
    <location>
        <begin position="483"/>
        <end position="516"/>
    </location>
</feature>
<dbReference type="Gene3D" id="1.25.40.10">
    <property type="entry name" value="Tetratricopeptide repeat domain"/>
    <property type="match status" value="2"/>
</dbReference>
<keyword evidence="5 7" id="KW-0802">TPR repeat</keyword>
<keyword evidence="2" id="KW-0677">Repeat</keyword>
<dbReference type="Pfam" id="PF04049">
    <property type="entry name" value="ANAPC8"/>
    <property type="match status" value="1"/>
</dbReference>
<evidence type="ECO:0000259" key="8">
    <source>
        <dbReference type="Pfam" id="PF04049"/>
    </source>
</evidence>
<evidence type="ECO:0000256" key="6">
    <source>
        <dbReference type="ARBA" id="ARBA00023306"/>
    </source>
</evidence>
<evidence type="ECO:0000256" key="7">
    <source>
        <dbReference type="PROSITE-ProRule" id="PRU00339"/>
    </source>
</evidence>
<feature type="non-terminal residue" evidence="9">
    <location>
        <position position="1"/>
    </location>
</feature>
<organism evidence="9 10">
    <name type="scientific">Mycena citricolor</name>
    <dbReference type="NCBI Taxonomy" id="2018698"/>
    <lineage>
        <taxon>Eukaryota</taxon>
        <taxon>Fungi</taxon>
        <taxon>Dikarya</taxon>
        <taxon>Basidiomycota</taxon>
        <taxon>Agaricomycotina</taxon>
        <taxon>Agaricomycetes</taxon>
        <taxon>Agaricomycetidae</taxon>
        <taxon>Agaricales</taxon>
        <taxon>Marasmiineae</taxon>
        <taxon>Mycenaceae</taxon>
        <taxon>Mycena</taxon>
    </lineage>
</organism>
<evidence type="ECO:0000256" key="3">
    <source>
        <dbReference type="ARBA" id="ARBA00022776"/>
    </source>
</evidence>
<dbReference type="InterPro" id="IPR007192">
    <property type="entry name" value="APC8"/>
</dbReference>
<reference evidence="9" key="1">
    <citation type="submission" date="2023-11" db="EMBL/GenBank/DDBJ databases">
        <authorList>
            <person name="De Vega J J."/>
            <person name="De Vega J J."/>
        </authorList>
    </citation>
    <scope>NUCLEOTIDE SEQUENCE</scope>
</reference>
<feature type="domain" description="Cdc23" evidence="8">
    <location>
        <begin position="40"/>
        <end position="320"/>
    </location>
</feature>
<dbReference type="PANTHER" id="PTHR12558:SF10">
    <property type="entry name" value="CELL DIVISION CYCLE PROTEIN 23 HOMOLOG"/>
    <property type="match status" value="1"/>
</dbReference>
<keyword evidence="3" id="KW-0498">Mitosis</keyword>
<protein>
    <recommendedName>
        <fullName evidence="8">Cdc23 domain-containing protein</fullName>
    </recommendedName>
</protein>
<dbReference type="Pfam" id="PF13181">
    <property type="entry name" value="TPR_8"/>
    <property type="match status" value="1"/>
</dbReference>
<dbReference type="GO" id="GO:0045842">
    <property type="term" value="P:positive regulation of mitotic metaphase/anaphase transition"/>
    <property type="evidence" value="ECO:0007669"/>
    <property type="project" value="TreeGrafter"/>
</dbReference>
<dbReference type="GO" id="GO:0005680">
    <property type="term" value="C:anaphase-promoting complex"/>
    <property type="evidence" value="ECO:0007669"/>
    <property type="project" value="InterPro"/>
</dbReference>
<evidence type="ECO:0000256" key="1">
    <source>
        <dbReference type="ARBA" id="ARBA00022618"/>
    </source>
</evidence>
<evidence type="ECO:0000256" key="5">
    <source>
        <dbReference type="ARBA" id="ARBA00022803"/>
    </source>
</evidence>
<keyword evidence="10" id="KW-1185">Reference proteome</keyword>
<evidence type="ECO:0000313" key="10">
    <source>
        <dbReference type="Proteomes" id="UP001295794"/>
    </source>
</evidence>
<sequence length="630" mass="71738">VVPRVNLVLIGVEGVRVVAIFVKVKVLQMQRGHDHSMLDGLRTSVKECSDRGLFAASKWASELLLSVPFSRRHASGLNLSDPAYVATQDSEAAATSSRHPDAPNIQLVSESTQTLQRELEMLEADALSTARTLIEARNPMSALHALQNCRSSKAMFLSLYIQFLASEGRALRSWHKYDNNRFQPRDPVNPAIDKMLTEITHCLETDHIDDPWLLYLHGLFLSRIPERRDEAIESAILSIAGFPWNWAAWMLLSSCIGDGEELTSIMPLLPLASSHPMVQMFQVKTMNELQIPSDNEIGLCDQLLSREMFPGSIWLMSLRAFALYCSHEFKRAETQFERIFALDPHRVEDVDTYSNILYTVDNRLKLSRMANDLLLTDRDRPEVCCLVGNLYSLRGEHDKSVKFFRRATQLDRTYLPAWTLMGHEYVEMKNSHAAIESYRKAIEVNRKDYRAWYGLGQAYELLNMHQYALHYYHYATALRPYDVRLWQALGFCYQEMGKLQEAIDCFKRALITADSHEITLVARLADLYGLLQDPIESIAYHRRVVEISQACGRPIGDFAKSSLKVAEYQMNTDGDLLLAQEYLRPIAVSNVEEVVRATDLLKAVTLMLEQRRNTARVASLAMSVETVQPT</sequence>
<keyword evidence="6" id="KW-0131">Cell cycle</keyword>
<accession>A0AAD2K6J4</accession>
<dbReference type="GO" id="GO:0051301">
    <property type="term" value="P:cell division"/>
    <property type="evidence" value="ECO:0007669"/>
    <property type="project" value="UniProtKB-KW"/>
</dbReference>